<dbReference type="AlphaFoldDB" id="A0A502DL93"/>
<dbReference type="CDD" id="cd13602">
    <property type="entry name" value="PBP2_TRAP_BpDctp6_7"/>
    <property type="match status" value="1"/>
</dbReference>
<dbReference type="NCBIfam" id="NF037995">
    <property type="entry name" value="TRAP_S1"/>
    <property type="match status" value="1"/>
</dbReference>
<evidence type="ECO:0000313" key="3">
    <source>
        <dbReference type="Proteomes" id="UP000319212"/>
    </source>
</evidence>
<dbReference type="GO" id="GO:0055085">
    <property type="term" value="P:transmembrane transport"/>
    <property type="evidence" value="ECO:0007669"/>
    <property type="project" value="InterPro"/>
</dbReference>
<keyword evidence="1" id="KW-0732">Signal</keyword>
<organism evidence="2 3">
    <name type="scientific">Variovorax guangxiensis</name>
    <dbReference type="NCBI Taxonomy" id="1775474"/>
    <lineage>
        <taxon>Bacteria</taxon>
        <taxon>Pseudomonadati</taxon>
        <taxon>Pseudomonadota</taxon>
        <taxon>Betaproteobacteria</taxon>
        <taxon>Burkholderiales</taxon>
        <taxon>Comamonadaceae</taxon>
        <taxon>Variovorax</taxon>
    </lineage>
</organism>
<dbReference type="Gene3D" id="3.40.190.170">
    <property type="entry name" value="Bacterial extracellular solute-binding protein, family 7"/>
    <property type="match status" value="1"/>
</dbReference>
<accession>A0A502DL93</accession>
<dbReference type="EMBL" id="RCZI01000004">
    <property type="protein sequence ID" value="TPG26078.1"/>
    <property type="molecule type" value="Genomic_DNA"/>
</dbReference>
<dbReference type="Pfam" id="PF03480">
    <property type="entry name" value="DctP"/>
    <property type="match status" value="1"/>
</dbReference>
<evidence type="ECO:0000256" key="1">
    <source>
        <dbReference type="ARBA" id="ARBA00022729"/>
    </source>
</evidence>
<dbReference type="InterPro" id="IPR018389">
    <property type="entry name" value="DctP_fam"/>
</dbReference>
<sequence length="370" mass="39502">MPCRLFNGAIAVKTGWARWRVGAAAACALSGLLGIGALPAAAQSNETLRLRIVGGLAGLNQYVRHEEPFWTRDLATLSGGRYTSDIVPFDRAGLPGQEMLTLIRLGVVPFGTALLSLVAMQYPELAAPDLAGLSPDVPALRKVVTAFRPALADLLRERHGTELLAVYVYPAQVVFCREPLAGLQGLAGRKTRVSSATQADFVRALGGIPVPTPFAEIVSAIRAGSADCAITGAVSGRTIGLPQVTKTLYTLPISWGLAMFGANREAWRALPPDLREIVLKEVPKLEATIWDEAERDTAVERLCAVAGTCALGSTESLTEVRPSQADQALRRRILEQNVLPQWIARCGANCQALWDANIAPVVGIKAPPFQ</sequence>
<dbReference type="Proteomes" id="UP000319212">
    <property type="component" value="Unassembled WGS sequence"/>
</dbReference>
<dbReference type="PANTHER" id="PTHR33376">
    <property type="match status" value="1"/>
</dbReference>
<comment type="caution">
    <text evidence="2">The sequence shown here is derived from an EMBL/GenBank/DDBJ whole genome shotgun (WGS) entry which is preliminary data.</text>
</comment>
<reference evidence="2 3" key="1">
    <citation type="journal article" date="2019" name="Environ. Microbiol.">
        <title>Species interactions and distinct microbial communities in high Arctic permafrost affected cryosols are associated with the CH4 and CO2 gas fluxes.</title>
        <authorList>
            <person name="Altshuler I."/>
            <person name="Hamel J."/>
            <person name="Turney S."/>
            <person name="Magnuson E."/>
            <person name="Levesque R."/>
            <person name="Greer C."/>
            <person name="Whyte L.G."/>
        </authorList>
    </citation>
    <scope>NUCLEOTIDE SEQUENCE [LARGE SCALE GENOMIC DNA]</scope>
    <source>
        <strain evidence="2 3">S06.C</strain>
    </source>
</reference>
<dbReference type="PANTHER" id="PTHR33376:SF4">
    <property type="entry name" value="SIALIC ACID-BINDING PERIPLASMIC PROTEIN SIAP"/>
    <property type="match status" value="1"/>
</dbReference>
<name>A0A502DL93_9BURK</name>
<dbReference type="InterPro" id="IPR038404">
    <property type="entry name" value="TRAP_DctP_sf"/>
</dbReference>
<dbReference type="OrthoDB" id="9177965at2"/>
<proteinExistence type="predicted"/>
<gene>
    <name evidence="2" type="ORF">EAH82_15130</name>
</gene>
<evidence type="ECO:0000313" key="2">
    <source>
        <dbReference type="EMBL" id="TPG26078.1"/>
    </source>
</evidence>
<protein>
    <submittedName>
        <fullName evidence="2">ABC transporter substrate-binding protein</fullName>
    </submittedName>
</protein>